<organism evidence="2 3">
    <name type="scientific">Parasphingorhabdus marina DSM 22363</name>
    <dbReference type="NCBI Taxonomy" id="1123272"/>
    <lineage>
        <taxon>Bacteria</taxon>
        <taxon>Pseudomonadati</taxon>
        <taxon>Pseudomonadota</taxon>
        <taxon>Alphaproteobacteria</taxon>
        <taxon>Sphingomonadales</taxon>
        <taxon>Sphingomonadaceae</taxon>
        <taxon>Parasphingorhabdus</taxon>
    </lineage>
</organism>
<proteinExistence type="predicted"/>
<evidence type="ECO:0008006" key="4">
    <source>
        <dbReference type="Google" id="ProtNLM"/>
    </source>
</evidence>
<evidence type="ECO:0000313" key="2">
    <source>
        <dbReference type="EMBL" id="SIN86666.1"/>
    </source>
</evidence>
<dbReference type="OrthoDB" id="7428207at2"/>
<dbReference type="EMBL" id="FSQW01000002">
    <property type="protein sequence ID" value="SIN86666.1"/>
    <property type="molecule type" value="Genomic_DNA"/>
</dbReference>
<feature type="signal peptide" evidence="1">
    <location>
        <begin position="1"/>
        <end position="21"/>
    </location>
</feature>
<dbReference type="Proteomes" id="UP000185192">
    <property type="component" value="Unassembled WGS sequence"/>
</dbReference>
<keyword evidence="1" id="KW-0732">Signal</keyword>
<dbReference type="RefSeq" id="WP_074205184.1">
    <property type="nucleotide sequence ID" value="NZ_FSQW01000002.1"/>
</dbReference>
<feature type="chain" id="PRO_5012342308" description="PEGA domain-containing protein" evidence="1">
    <location>
        <begin position="22"/>
        <end position="174"/>
    </location>
</feature>
<reference evidence="3" key="1">
    <citation type="submission" date="2016-11" db="EMBL/GenBank/DDBJ databases">
        <authorList>
            <person name="Varghese N."/>
            <person name="Submissions S."/>
        </authorList>
    </citation>
    <scope>NUCLEOTIDE SEQUENCE [LARGE SCALE GENOMIC DNA]</scope>
    <source>
        <strain evidence="3">DSM 22363</strain>
    </source>
</reference>
<accession>A0A1N6EUH3</accession>
<gene>
    <name evidence="2" type="ORF">SAMN02745824_2095</name>
</gene>
<protein>
    <recommendedName>
        <fullName evidence="4">PEGA domain-containing protein</fullName>
    </recommendedName>
</protein>
<dbReference type="AlphaFoldDB" id="A0A1N6EUH3"/>
<evidence type="ECO:0000256" key="1">
    <source>
        <dbReference type="SAM" id="SignalP"/>
    </source>
</evidence>
<keyword evidence="3" id="KW-1185">Reference proteome</keyword>
<sequence length="174" mass="18254">MNKQLMSVLVAGLALNLGGCATVLNGTNVDYKTQSSPEGAMVKFTNGKECTTPCEIEAKRKDDLRADIWLEGYKSTYVLIQSKLGGSAFGNILLGGGVGAVVDGSNGASNRLYPRPLIVQLAPEGSDEEAVLLDKDGNVSQTVQEHNDSVRVDVAKTIGAKLAGLEEEPEAGSD</sequence>
<dbReference type="STRING" id="1123272.SAMN02745824_2095"/>
<evidence type="ECO:0000313" key="3">
    <source>
        <dbReference type="Proteomes" id="UP000185192"/>
    </source>
</evidence>
<name>A0A1N6EUH3_9SPHN</name>